<organism evidence="2 3">
    <name type="scientific">Cylindrotheca closterium</name>
    <dbReference type="NCBI Taxonomy" id="2856"/>
    <lineage>
        <taxon>Eukaryota</taxon>
        <taxon>Sar</taxon>
        <taxon>Stramenopiles</taxon>
        <taxon>Ochrophyta</taxon>
        <taxon>Bacillariophyta</taxon>
        <taxon>Bacillariophyceae</taxon>
        <taxon>Bacillariophycidae</taxon>
        <taxon>Bacillariales</taxon>
        <taxon>Bacillariaceae</taxon>
        <taxon>Cylindrotheca</taxon>
    </lineage>
</organism>
<gene>
    <name evidence="2" type="ORF">CYCCA115_LOCUS16554</name>
</gene>
<evidence type="ECO:0000256" key="1">
    <source>
        <dbReference type="SAM" id="SignalP"/>
    </source>
</evidence>
<keyword evidence="1" id="KW-0732">Signal</keyword>
<feature type="chain" id="PRO_5042225984" evidence="1">
    <location>
        <begin position="16"/>
        <end position="86"/>
    </location>
</feature>
<proteinExistence type="predicted"/>
<evidence type="ECO:0000313" key="3">
    <source>
        <dbReference type="Proteomes" id="UP001295423"/>
    </source>
</evidence>
<name>A0AAD2FY97_9STRA</name>
<evidence type="ECO:0000313" key="2">
    <source>
        <dbReference type="EMBL" id="CAJ1957116.1"/>
    </source>
</evidence>
<comment type="caution">
    <text evidence="2">The sequence shown here is derived from an EMBL/GenBank/DDBJ whole genome shotgun (WGS) entry which is preliminary data.</text>
</comment>
<dbReference type="Proteomes" id="UP001295423">
    <property type="component" value="Unassembled WGS sequence"/>
</dbReference>
<reference evidence="2" key="1">
    <citation type="submission" date="2023-08" db="EMBL/GenBank/DDBJ databases">
        <authorList>
            <person name="Audoor S."/>
            <person name="Bilcke G."/>
        </authorList>
    </citation>
    <scope>NUCLEOTIDE SEQUENCE</scope>
</reference>
<accession>A0AAD2FY97</accession>
<feature type="signal peptide" evidence="1">
    <location>
        <begin position="1"/>
        <end position="15"/>
    </location>
</feature>
<dbReference type="AlphaFoldDB" id="A0AAD2FY97"/>
<protein>
    <submittedName>
        <fullName evidence="2">Uncharacterized protein</fullName>
    </submittedName>
</protein>
<keyword evidence="3" id="KW-1185">Reference proteome</keyword>
<sequence length="86" mass="9665">MIEVLVMSVLPVALAMRPEAGKDEFQLDLSASFRFDDSSREDLSALRFDDGSREPAATTRASAMETSIEITLEESQSFWGEERMQM</sequence>
<dbReference type="EMBL" id="CAKOGP040001936">
    <property type="protein sequence ID" value="CAJ1957116.1"/>
    <property type="molecule type" value="Genomic_DNA"/>
</dbReference>